<proteinExistence type="predicted"/>
<name>A0A8X6W5H5_TRICX</name>
<comment type="caution">
    <text evidence="2">The sequence shown here is derived from an EMBL/GenBank/DDBJ whole genome shotgun (WGS) entry which is preliminary data.</text>
</comment>
<keyword evidence="3" id="KW-1185">Reference proteome</keyword>
<feature type="compositionally biased region" description="Polar residues" evidence="1">
    <location>
        <begin position="58"/>
        <end position="70"/>
    </location>
</feature>
<protein>
    <submittedName>
        <fullName evidence="2">Uncharacterized protein</fullName>
    </submittedName>
</protein>
<sequence length="100" mass="10951">MFEKVSVLLDSSTVSLEKLVAADDNVCTAPIIADKDILKSVQSSKNVIDADSDDENETNNAAPDPTSSEMKNIRKSMLSYLEAHSNDEMNNKTVNNFLTI</sequence>
<organism evidence="2 3">
    <name type="scientific">Trichonephila clavipes</name>
    <name type="common">Golden silk orbweaver</name>
    <name type="synonym">Nephila clavipes</name>
    <dbReference type="NCBI Taxonomy" id="2585209"/>
    <lineage>
        <taxon>Eukaryota</taxon>
        <taxon>Metazoa</taxon>
        <taxon>Ecdysozoa</taxon>
        <taxon>Arthropoda</taxon>
        <taxon>Chelicerata</taxon>
        <taxon>Arachnida</taxon>
        <taxon>Araneae</taxon>
        <taxon>Araneomorphae</taxon>
        <taxon>Entelegynae</taxon>
        <taxon>Araneoidea</taxon>
        <taxon>Nephilidae</taxon>
        <taxon>Trichonephila</taxon>
    </lineage>
</organism>
<gene>
    <name evidence="2" type="ORF">TNCV_4149701</name>
</gene>
<evidence type="ECO:0000313" key="3">
    <source>
        <dbReference type="Proteomes" id="UP000887159"/>
    </source>
</evidence>
<accession>A0A8X6W5H5</accession>
<evidence type="ECO:0000313" key="2">
    <source>
        <dbReference type="EMBL" id="GFY28539.1"/>
    </source>
</evidence>
<evidence type="ECO:0000256" key="1">
    <source>
        <dbReference type="SAM" id="MobiDB-lite"/>
    </source>
</evidence>
<feature type="region of interest" description="Disordered" evidence="1">
    <location>
        <begin position="48"/>
        <end position="71"/>
    </location>
</feature>
<dbReference type="EMBL" id="BMAU01021385">
    <property type="protein sequence ID" value="GFY28539.1"/>
    <property type="molecule type" value="Genomic_DNA"/>
</dbReference>
<dbReference type="Proteomes" id="UP000887159">
    <property type="component" value="Unassembled WGS sequence"/>
</dbReference>
<reference evidence="2" key="1">
    <citation type="submission" date="2020-08" db="EMBL/GenBank/DDBJ databases">
        <title>Multicomponent nature underlies the extraordinary mechanical properties of spider dragline silk.</title>
        <authorList>
            <person name="Kono N."/>
            <person name="Nakamura H."/>
            <person name="Mori M."/>
            <person name="Yoshida Y."/>
            <person name="Ohtoshi R."/>
            <person name="Malay A.D."/>
            <person name="Moran D.A.P."/>
            <person name="Tomita M."/>
            <person name="Numata K."/>
            <person name="Arakawa K."/>
        </authorList>
    </citation>
    <scope>NUCLEOTIDE SEQUENCE</scope>
</reference>
<dbReference type="AlphaFoldDB" id="A0A8X6W5H5"/>